<dbReference type="InterPro" id="IPR010461">
    <property type="entry name" value="ComK"/>
</dbReference>
<sequence>MKKSKKVIILENYLINKSTKALVPASHPDYCTIVFEGENMFYVKKPCFAIIEGSCLPGGSSYIGRRTAAVHETDAKRKVPIAICTKEEIYAIPTKSPKSFNCTWLFYHHVQNFTVDESRHGKCIANMTDGIQISLDVSVAVMNKQLSRTARCIMLFSKPTK</sequence>
<dbReference type="EMBL" id="JAHQCR010000070">
    <property type="protein sequence ID" value="MBU9723161.1"/>
    <property type="molecule type" value="Genomic_DNA"/>
</dbReference>
<name>A0ABS6JX42_9BACI</name>
<accession>A0ABS6JX42</accession>
<evidence type="ECO:0000313" key="1">
    <source>
        <dbReference type="EMBL" id="MBU9723161.1"/>
    </source>
</evidence>
<comment type="caution">
    <text evidence="1">The sequence shown here is derived from an EMBL/GenBank/DDBJ whole genome shotgun (WGS) entry which is preliminary data.</text>
</comment>
<dbReference type="Pfam" id="PF06338">
    <property type="entry name" value="ComK"/>
    <property type="match status" value="1"/>
</dbReference>
<dbReference type="Proteomes" id="UP000790580">
    <property type="component" value="Unassembled WGS sequence"/>
</dbReference>
<reference evidence="1 2" key="1">
    <citation type="submission" date="2021-06" db="EMBL/GenBank/DDBJ databases">
        <title>Bacillus sp. RD4P76, an endophyte from a halophyte.</title>
        <authorList>
            <person name="Sun J.-Q."/>
        </authorList>
    </citation>
    <scope>NUCLEOTIDE SEQUENCE [LARGE SCALE GENOMIC DNA]</scope>
    <source>
        <strain evidence="1 2">JCM 17098</strain>
    </source>
</reference>
<evidence type="ECO:0000313" key="2">
    <source>
        <dbReference type="Proteomes" id="UP000790580"/>
    </source>
</evidence>
<organism evidence="1 2">
    <name type="scientific">Evansella alkalicola</name>
    <dbReference type="NCBI Taxonomy" id="745819"/>
    <lineage>
        <taxon>Bacteria</taxon>
        <taxon>Bacillati</taxon>
        <taxon>Bacillota</taxon>
        <taxon>Bacilli</taxon>
        <taxon>Bacillales</taxon>
        <taxon>Bacillaceae</taxon>
        <taxon>Evansella</taxon>
    </lineage>
</organism>
<dbReference type="RefSeq" id="WP_176371484.1">
    <property type="nucleotide sequence ID" value="NZ_JAHQCR010000070.1"/>
</dbReference>
<protein>
    <submittedName>
        <fullName evidence="1">Competence protein ComK</fullName>
    </submittedName>
</protein>
<proteinExistence type="predicted"/>
<keyword evidence="2" id="KW-1185">Reference proteome</keyword>
<gene>
    <name evidence="1" type="ORF">KS407_17215</name>
</gene>